<dbReference type="PROSITE" id="PS00160">
    <property type="entry name" value="ALDOLASE_KDPG_KHG_2"/>
    <property type="match status" value="1"/>
</dbReference>
<dbReference type="SUPFAM" id="SSF51569">
    <property type="entry name" value="Aldolase"/>
    <property type="match status" value="1"/>
</dbReference>
<evidence type="ECO:0000256" key="4">
    <source>
        <dbReference type="ARBA" id="ARBA00011233"/>
    </source>
</evidence>
<sequence length="215" mass="22508">MNWNLSPAAIFAASPLVPVMVIDDLNQAVPMTKALAAGGITVYEVTLRTPAALQAIKAIREALPDALVGAGTVLNPQQYDAAVEAGAQFVISPGCTSELLVHARQNAVPLIPGVATPSDIMAAYSLGYDHLKFFPAEANGGAPALKAISAPLPQIRFCPTGGISPKNVHDYLALSCVGTVGGSWMLPADALKQGDWQRVTQLSKEAVELVKSLRR</sequence>
<dbReference type="InterPro" id="IPR000887">
    <property type="entry name" value="Aldlse_KDPG_KHG"/>
</dbReference>
<comment type="pathway">
    <text evidence="2">Carbohydrate acid metabolism; 2-dehydro-3-deoxy-D-gluconate degradation; D-glyceraldehyde 3-phosphate and pyruvate from 2-dehydro-3-deoxy-D-gluconate: step 2/2.</text>
</comment>
<dbReference type="PANTHER" id="PTHR30246:SF1">
    <property type="entry name" value="2-DEHYDRO-3-DEOXY-6-PHOSPHOGALACTONATE ALDOLASE-RELATED"/>
    <property type="match status" value="1"/>
</dbReference>
<comment type="similarity">
    <text evidence="3">Belongs to the KHG/KDPG aldolase family.</text>
</comment>
<protein>
    <recommendedName>
        <fullName evidence="5">2-dehydro-3-deoxy-phosphogluconate aldolase</fullName>
        <ecNumber evidence="5">4.1.2.14</ecNumber>
    </recommendedName>
</protein>
<dbReference type="EMBL" id="CP001616">
    <property type="protein sequence ID" value="ACQ93405.1"/>
    <property type="molecule type" value="Genomic_DNA"/>
</dbReference>
<accession>C4LFN8</accession>
<name>C4LFN8_TOLAT</name>
<dbReference type="Gene3D" id="3.20.20.70">
    <property type="entry name" value="Aldolase class I"/>
    <property type="match status" value="1"/>
</dbReference>
<dbReference type="InterPro" id="IPR031337">
    <property type="entry name" value="KDPG/KHG_AS_1"/>
</dbReference>
<evidence type="ECO:0000256" key="2">
    <source>
        <dbReference type="ARBA" id="ARBA00004736"/>
    </source>
</evidence>
<dbReference type="GO" id="GO:0008675">
    <property type="term" value="F:2-dehydro-3-deoxy-phosphogluconate aldolase activity"/>
    <property type="evidence" value="ECO:0007669"/>
    <property type="project" value="UniProtKB-EC"/>
</dbReference>
<dbReference type="AlphaFoldDB" id="C4LFN8"/>
<keyword evidence="7" id="KW-0704">Schiff base</keyword>
<keyword evidence="6" id="KW-0456">Lyase</keyword>
<evidence type="ECO:0000313" key="9">
    <source>
        <dbReference type="EMBL" id="ACQ93405.1"/>
    </source>
</evidence>
<dbReference type="OrthoDB" id="9805177at2"/>
<comment type="catalytic activity">
    <reaction evidence="1">
        <text>2-dehydro-3-deoxy-6-phospho-D-gluconate = D-glyceraldehyde 3-phosphate + pyruvate</text>
        <dbReference type="Rhea" id="RHEA:17089"/>
        <dbReference type="ChEBI" id="CHEBI:15361"/>
        <dbReference type="ChEBI" id="CHEBI:57569"/>
        <dbReference type="ChEBI" id="CHEBI:59776"/>
        <dbReference type="EC" id="4.1.2.14"/>
    </reaction>
</comment>
<evidence type="ECO:0000256" key="5">
    <source>
        <dbReference type="ARBA" id="ARBA00013063"/>
    </source>
</evidence>
<dbReference type="RefSeq" id="WP_015878876.1">
    <property type="nucleotide sequence ID" value="NC_012691.1"/>
</dbReference>
<dbReference type="STRING" id="595494.Tola_1796"/>
<dbReference type="CDD" id="cd00452">
    <property type="entry name" value="KDPG_aldolase"/>
    <property type="match status" value="1"/>
</dbReference>
<dbReference type="KEGG" id="tau:Tola_1796"/>
<dbReference type="Pfam" id="PF01081">
    <property type="entry name" value="Aldolase"/>
    <property type="match status" value="1"/>
</dbReference>
<dbReference type="InterPro" id="IPR013785">
    <property type="entry name" value="Aldolase_TIM"/>
</dbReference>
<evidence type="ECO:0000256" key="1">
    <source>
        <dbReference type="ARBA" id="ARBA00000654"/>
    </source>
</evidence>
<dbReference type="NCBIfam" id="NF004325">
    <property type="entry name" value="PRK05718.1"/>
    <property type="match status" value="1"/>
</dbReference>
<reference evidence="10" key="1">
    <citation type="submission" date="2009-05" db="EMBL/GenBank/DDBJ databases">
        <title>Complete sequence of Tolumonas auensis DSM 9187.</title>
        <authorList>
            <consortium name="US DOE Joint Genome Institute"/>
            <person name="Lucas S."/>
            <person name="Copeland A."/>
            <person name="Lapidus A."/>
            <person name="Glavina del Rio T."/>
            <person name="Tice H."/>
            <person name="Bruce D."/>
            <person name="Goodwin L."/>
            <person name="Pitluck S."/>
            <person name="Chertkov O."/>
            <person name="Brettin T."/>
            <person name="Detter J.C."/>
            <person name="Han C."/>
            <person name="Larimer F."/>
            <person name="Land M."/>
            <person name="Hauser L."/>
            <person name="Kyrpides N."/>
            <person name="Mikhailova N."/>
            <person name="Spring S."/>
            <person name="Beller H."/>
        </authorList>
    </citation>
    <scope>NUCLEOTIDE SEQUENCE [LARGE SCALE GENOMIC DNA]</scope>
    <source>
        <strain evidence="10">DSM 9187 / TA4</strain>
    </source>
</reference>
<proteinExistence type="inferred from homology"/>
<evidence type="ECO:0000256" key="8">
    <source>
        <dbReference type="ARBA" id="ARBA00023277"/>
    </source>
</evidence>
<gene>
    <name evidence="9" type="ordered locus">Tola_1796</name>
</gene>
<dbReference type="HOGENOM" id="CLU_077795_1_1_6"/>
<evidence type="ECO:0000256" key="6">
    <source>
        <dbReference type="ARBA" id="ARBA00023239"/>
    </source>
</evidence>
<dbReference type="NCBIfam" id="TIGR01182">
    <property type="entry name" value="eda"/>
    <property type="match status" value="1"/>
</dbReference>
<dbReference type="EC" id="4.1.2.14" evidence="5"/>
<keyword evidence="8" id="KW-0119">Carbohydrate metabolism</keyword>
<dbReference type="eggNOG" id="COG0800">
    <property type="taxonomic scope" value="Bacteria"/>
</dbReference>
<dbReference type="InterPro" id="IPR031338">
    <property type="entry name" value="KDPG/KHG_AS_2"/>
</dbReference>
<evidence type="ECO:0000313" key="10">
    <source>
        <dbReference type="Proteomes" id="UP000009073"/>
    </source>
</evidence>
<reference evidence="9 10" key="2">
    <citation type="journal article" date="2011" name="Stand. Genomic Sci.">
        <title>Complete genome sequence of Tolumonas auensis type strain (TA 4).</title>
        <authorList>
            <person name="Chertkov O."/>
            <person name="Copeland A."/>
            <person name="Lucas S."/>
            <person name="Lapidus A."/>
            <person name="Berry K.W."/>
            <person name="Detter J.C."/>
            <person name="Del Rio T.G."/>
            <person name="Hammon N."/>
            <person name="Dalin E."/>
            <person name="Tice H."/>
            <person name="Pitluck S."/>
            <person name="Richardson P."/>
            <person name="Bruce D."/>
            <person name="Goodwin L."/>
            <person name="Han C."/>
            <person name="Tapia R."/>
            <person name="Saunders E."/>
            <person name="Schmutz J."/>
            <person name="Brettin T."/>
            <person name="Larimer F."/>
            <person name="Land M."/>
            <person name="Hauser L."/>
            <person name="Spring S."/>
            <person name="Rohde M."/>
            <person name="Kyrpides N.C."/>
            <person name="Ivanova N."/>
            <person name="Goker M."/>
            <person name="Beller H.R."/>
            <person name="Klenk H.P."/>
            <person name="Woyke T."/>
        </authorList>
    </citation>
    <scope>NUCLEOTIDE SEQUENCE [LARGE SCALE GENOMIC DNA]</scope>
    <source>
        <strain evidence="10">DSM 9187 / TA4</strain>
    </source>
</reference>
<keyword evidence="10" id="KW-1185">Reference proteome</keyword>
<evidence type="ECO:0000256" key="7">
    <source>
        <dbReference type="ARBA" id="ARBA00023270"/>
    </source>
</evidence>
<dbReference type="PANTHER" id="PTHR30246">
    <property type="entry name" value="2-KETO-3-DEOXY-6-PHOSPHOGLUCONATE ALDOLASE"/>
    <property type="match status" value="1"/>
</dbReference>
<evidence type="ECO:0000256" key="3">
    <source>
        <dbReference type="ARBA" id="ARBA00006906"/>
    </source>
</evidence>
<comment type="subunit">
    <text evidence="4">Homotrimer.</text>
</comment>
<organism evidence="9 10">
    <name type="scientific">Tolumonas auensis (strain DSM 9187 / NBRC 110442 / TA 4)</name>
    <dbReference type="NCBI Taxonomy" id="595494"/>
    <lineage>
        <taxon>Bacteria</taxon>
        <taxon>Pseudomonadati</taxon>
        <taxon>Pseudomonadota</taxon>
        <taxon>Gammaproteobacteria</taxon>
        <taxon>Aeromonadales</taxon>
        <taxon>Aeromonadaceae</taxon>
        <taxon>Tolumonas</taxon>
    </lineage>
</organism>
<dbReference type="PROSITE" id="PS00159">
    <property type="entry name" value="ALDOLASE_KDPG_KHG_1"/>
    <property type="match status" value="1"/>
</dbReference>
<dbReference type="Proteomes" id="UP000009073">
    <property type="component" value="Chromosome"/>
</dbReference>